<dbReference type="PANTHER" id="PTHR46623">
    <property type="entry name" value="CARBOXYMETHYLENEBUTENOLIDASE-RELATED"/>
    <property type="match status" value="1"/>
</dbReference>
<dbReference type="EMBL" id="JAQNDL010000002">
    <property type="protein sequence ID" value="MDC0719333.1"/>
    <property type="molecule type" value="Genomic_DNA"/>
</dbReference>
<protein>
    <submittedName>
        <fullName evidence="2">Dienelactone hydrolase family protein</fullName>
    </submittedName>
</protein>
<dbReference type="Proteomes" id="UP001221686">
    <property type="component" value="Unassembled WGS sequence"/>
</dbReference>
<evidence type="ECO:0000313" key="2">
    <source>
        <dbReference type="EMBL" id="MDC0719333.1"/>
    </source>
</evidence>
<dbReference type="InterPro" id="IPR002925">
    <property type="entry name" value="Dienelactn_hydro"/>
</dbReference>
<dbReference type="SUPFAM" id="SSF53474">
    <property type="entry name" value="alpha/beta-Hydrolases"/>
    <property type="match status" value="1"/>
</dbReference>
<dbReference type="InterPro" id="IPR051049">
    <property type="entry name" value="Dienelactone_hydrolase-like"/>
</dbReference>
<gene>
    <name evidence="2" type="ORF">POL25_20680</name>
</gene>
<dbReference type="Pfam" id="PF01738">
    <property type="entry name" value="DLH"/>
    <property type="match status" value="1"/>
</dbReference>
<sequence length="261" mass="27992">MSIQGYSASEFTHEGVTKTVYRRGQGPGVIIITEVPGIHEAVVAFANLVADAGFTVVLPDLFGEPMKPVSGGYLASTMLKLCVSKEFKLLAGHESSPITHWLRGLARALHKELGGKGVGAIGMCLTGNFALSMAVEPSLMAPVLSQPALPLPVGKARRGQLAIAPDELATVKRRVKDEGLKVLGLCFTHDGKVPRERFETLKRELKEGFEAIEIDSGPGNAHGIKSSAHSVLTVDLVRETGHPTEQALQRTLSFLRERLQA</sequence>
<organism evidence="2 3">
    <name type="scientific">Nannocystis bainbridge</name>
    <dbReference type="NCBI Taxonomy" id="2995303"/>
    <lineage>
        <taxon>Bacteria</taxon>
        <taxon>Pseudomonadati</taxon>
        <taxon>Myxococcota</taxon>
        <taxon>Polyangia</taxon>
        <taxon>Nannocystales</taxon>
        <taxon>Nannocystaceae</taxon>
        <taxon>Nannocystis</taxon>
    </lineage>
</organism>
<evidence type="ECO:0000313" key="3">
    <source>
        <dbReference type="Proteomes" id="UP001221686"/>
    </source>
</evidence>
<dbReference type="Gene3D" id="3.40.50.1820">
    <property type="entry name" value="alpha/beta hydrolase"/>
    <property type="match status" value="1"/>
</dbReference>
<accession>A0ABT5E0E7</accession>
<keyword evidence="3" id="KW-1185">Reference proteome</keyword>
<dbReference type="PANTHER" id="PTHR46623:SF6">
    <property type="entry name" value="ALPHA_BETA-HYDROLASES SUPERFAMILY PROTEIN"/>
    <property type="match status" value="1"/>
</dbReference>
<dbReference type="RefSeq" id="WP_272087843.1">
    <property type="nucleotide sequence ID" value="NZ_JAQNDL010000002.1"/>
</dbReference>
<reference evidence="2 3" key="1">
    <citation type="submission" date="2022-11" db="EMBL/GenBank/DDBJ databases">
        <title>Minimal conservation of predation-associated metabolite biosynthetic gene clusters underscores biosynthetic potential of Myxococcota including descriptions for ten novel species: Archangium lansinium sp. nov., Myxococcus landrumus sp. nov., Nannocystis bai.</title>
        <authorList>
            <person name="Ahearne A."/>
            <person name="Stevens C."/>
            <person name="Dowd S."/>
        </authorList>
    </citation>
    <scope>NUCLEOTIDE SEQUENCE [LARGE SCALE GENOMIC DNA]</scope>
    <source>
        <strain evidence="2 3">BB15-2</strain>
    </source>
</reference>
<dbReference type="GO" id="GO:0016787">
    <property type="term" value="F:hydrolase activity"/>
    <property type="evidence" value="ECO:0007669"/>
    <property type="project" value="UniProtKB-KW"/>
</dbReference>
<evidence type="ECO:0000259" key="1">
    <source>
        <dbReference type="Pfam" id="PF01738"/>
    </source>
</evidence>
<keyword evidence="2" id="KW-0378">Hydrolase</keyword>
<proteinExistence type="predicted"/>
<dbReference type="InterPro" id="IPR029058">
    <property type="entry name" value="AB_hydrolase_fold"/>
</dbReference>
<comment type="caution">
    <text evidence="2">The sequence shown here is derived from an EMBL/GenBank/DDBJ whole genome shotgun (WGS) entry which is preliminary data.</text>
</comment>
<feature type="domain" description="Dienelactone hydrolase" evidence="1">
    <location>
        <begin position="25"/>
        <end position="257"/>
    </location>
</feature>
<name>A0ABT5E0E7_9BACT</name>